<evidence type="ECO:0000256" key="5">
    <source>
        <dbReference type="ARBA" id="ARBA00023136"/>
    </source>
</evidence>
<name>A0ABW4ZVJ6_9BACL</name>
<accession>A0ABW4ZVJ6</accession>
<dbReference type="PANTHER" id="PTHR30572:SF4">
    <property type="entry name" value="ABC TRANSPORTER PERMEASE YTRF"/>
    <property type="match status" value="1"/>
</dbReference>
<dbReference type="Pfam" id="PF12704">
    <property type="entry name" value="MacB_PCD"/>
    <property type="match status" value="1"/>
</dbReference>
<comment type="similarity">
    <text evidence="6">Belongs to the ABC-4 integral membrane protein family.</text>
</comment>
<feature type="transmembrane region" description="Helical" evidence="7">
    <location>
        <begin position="451"/>
        <end position="469"/>
    </location>
</feature>
<feature type="domain" description="ABC3 transporter permease C-terminal" evidence="8">
    <location>
        <begin position="297"/>
        <end position="422"/>
    </location>
</feature>
<comment type="subcellular location">
    <subcellularLocation>
        <location evidence="1">Cell membrane</location>
        <topology evidence="1">Multi-pass membrane protein</topology>
    </subcellularLocation>
</comment>
<evidence type="ECO:0000259" key="8">
    <source>
        <dbReference type="Pfam" id="PF02687"/>
    </source>
</evidence>
<proteinExistence type="inferred from homology"/>
<evidence type="ECO:0000256" key="7">
    <source>
        <dbReference type="SAM" id="Phobius"/>
    </source>
</evidence>
<feature type="transmembrane region" description="Helical" evidence="7">
    <location>
        <begin position="297"/>
        <end position="318"/>
    </location>
</feature>
<protein>
    <submittedName>
        <fullName evidence="10">ABC transporter permease</fullName>
    </submittedName>
</protein>
<sequence>MILSLLLGSLLIAMLWKMGRTAIGSPHLRRMALRNLVLHKSTTLFTVLGAMIGTALITAALLFQHSLVQSGEQLLEEQFGRIGYDLPAGEAGYGNAQLDDQSIERLQGLIAQGAVAEVDALLPTVSLTSTLIKRNDQGDPLSIQPNVYLQGFDRMRAQSFDWRAMEGIPELGEQEILLSELVANRLEVIAGDQVSVGADSLRVVGVVPEQGLLGYRGIKHASASALVAEGTARRLADVPDGQYTNILLRQKEYLFGTGNVGTRSSVLFGLGYRDVAVRGMAEDDLEHARRIFPIFSIASWSTIAIGLMMILNIFRMIAEERRQELGVLRAIGMTQADLTKLLRLEGAFYALLSSVVGLFAGIGLAKLLLVLIGDYFALGVLQIGGLSIQYQLFISFEPLITGFATGALLIYCCSWQVSTQAATVPIVEALYDEEERRGRNGGRERLSIQRIAVRLLGTILTVGLLLLSLTDSFRDGLHDHFSNLFPLLLIEIGFFWTLMTSLIVSRSFGKLAMGLQWVFRPFGRIVAVLRMALRNLEVHSKRTALLVLMFALVFFLTSLSGVFRDSFIGHFARQESRVLAGGYDLYATAGGKRLTSEEASRMVAGSEQVKAGIVEQVVSVWQVPLYREQAYHPNALEFGSINGIDRAYVALSTLKLIDRDPAYRSDLEAWLAVVNDPGVMIVSERHANEAKIGEPYQISLMGGVIQKRIIGIAAYDEGSNDLPATSGVFLKQSELPNYTNDPKTITSQLLFRLTQEETSAADVEGIEKALSLHNIYPLHHPDADRKVGVDHMAKFFDTFASYSLLSALIGIGGLGVIMFRMVHARRQQIGMLRAVGVSAAVIYWSLLIEGSLIGMLGIALGSLIGSYVGTIMVELFGRGGDFPVLFPYGKMILYMVGTQLLTLLLMMLPARLAFRLSPAEATKYVR</sequence>
<dbReference type="Proteomes" id="UP001597343">
    <property type="component" value="Unassembled WGS sequence"/>
</dbReference>
<evidence type="ECO:0000256" key="3">
    <source>
        <dbReference type="ARBA" id="ARBA00022692"/>
    </source>
</evidence>
<dbReference type="InterPro" id="IPR025857">
    <property type="entry name" value="MacB_PCD"/>
</dbReference>
<feature type="transmembrane region" description="Helical" evidence="7">
    <location>
        <begin position="544"/>
        <end position="563"/>
    </location>
</feature>
<keyword evidence="4 7" id="KW-1133">Transmembrane helix</keyword>
<organism evidence="10 11">
    <name type="scientific">Tumebacillus lipolyticus</name>
    <dbReference type="NCBI Taxonomy" id="1280370"/>
    <lineage>
        <taxon>Bacteria</taxon>
        <taxon>Bacillati</taxon>
        <taxon>Bacillota</taxon>
        <taxon>Bacilli</taxon>
        <taxon>Bacillales</taxon>
        <taxon>Alicyclobacillaceae</taxon>
        <taxon>Tumebacillus</taxon>
    </lineage>
</organism>
<gene>
    <name evidence="10" type="ORF">ACFSOY_06715</name>
</gene>
<evidence type="ECO:0000256" key="1">
    <source>
        <dbReference type="ARBA" id="ARBA00004651"/>
    </source>
</evidence>
<keyword evidence="5 7" id="KW-0472">Membrane</keyword>
<feature type="domain" description="ABC3 transporter permease C-terminal" evidence="8">
    <location>
        <begin position="802"/>
        <end position="918"/>
    </location>
</feature>
<dbReference type="EMBL" id="JBHUIO010000005">
    <property type="protein sequence ID" value="MFD2169684.1"/>
    <property type="molecule type" value="Genomic_DNA"/>
</dbReference>
<feature type="transmembrane region" description="Helical" evidence="7">
    <location>
        <begin position="45"/>
        <end position="63"/>
    </location>
</feature>
<feature type="domain" description="MacB-like periplasmic core" evidence="9">
    <location>
        <begin position="43"/>
        <end position="211"/>
    </location>
</feature>
<comment type="caution">
    <text evidence="10">The sequence shown here is derived from an EMBL/GenBank/DDBJ whole genome shotgun (WGS) entry which is preliminary data.</text>
</comment>
<dbReference type="RefSeq" id="WP_386045022.1">
    <property type="nucleotide sequence ID" value="NZ_JBHUIO010000005.1"/>
</dbReference>
<dbReference type="Pfam" id="PF02687">
    <property type="entry name" value="FtsX"/>
    <property type="match status" value="2"/>
</dbReference>
<feature type="transmembrane region" description="Helical" evidence="7">
    <location>
        <begin position="799"/>
        <end position="819"/>
    </location>
</feature>
<evidence type="ECO:0000259" key="9">
    <source>
        <dbReference type="Pfam" id="PF12704"/>
    </source>
</evidence>
<reference evidence="11" key="1">
    <citation type="journal article" date="2019" name="Int. J. Syst. Evol. Microbiol.">
        <title>The Global Catalogue of Microorganisms (GCM) 10K type strain sequencing project: providing services to taxonomists for standard genome sequencing and annotation.</title>
        <authorList>
            <consortium name="The Broad Institute Genomics Platform"/>
            <consortium name="The Broad Institute Genome Sequencing Center for Infectious Disease"/>
            <person name="Wu L."/>
            <person name="Ma J."/>
        </authorList>
    </citation>
    <scope>NUCLEOTIDE SEQUENCE [LARGE SCALE GENOMIC DNA]</scope>
    <source>
        <strain evidence="11">CGMCC 1.13574</strain>
    </source>
</reference>
<evidence type="ECO:0000256" key="4">
    <source>
        <dbReference type="ARBA" id="ARBA00022989"/>
    </source>
</evidence>
<dbReference type="InterPro" id="IPR003838">
    <property type="entry name" value="ABC3_permease_C"/>
</dbReference>
<feature type="transmembrane region" description="Helical" evidence="7">
    <location>
        <begin position="484"/>
        <end position="504"/>
    </location>
</feature>
<keyword evidence="11" id="KW-1185">Reference proteome</keyword>
<evidence type="ECO:0000256" key="6">
    <source>
        <dbReference type="ARBA" id="ARBA00038076"/>
    </source>
</evidence>
<evidence type="ECO:0000313" key="11">
    <source>
        <dbReference type="Proteomes" id="UP001597343"/>
    </source>
</evidence>
<dbReference type="PANTHER" id="PTHR30572">
    <property type="entry name" value="MEMBRANE COMPONENT OF TRANSPORTER-RELATED"/>
    <property type="match status" value="1"/>
</dbReference>
<dbReference type="InterPro" id="IPR050250">
    <property type="entry name" value="Macrolide_Exporter_MacB"/>
</dbReference>
<keyword evidence="2" id="KW-1003">Cell membrane</keyword>
<evidence type="ECO:0000313" key="10">
    <source>
        <dbReference type="EMBL" id="MFD2169684.1"/>
    </source>
</evidence>
<feature type="transmembrane region" description="Helical" evidence="7">
    <location>
        <begin position="347"/>
        <end position="369"/>
    </location>
</feature>
<keyword evidence="3 7" id="KW-0812">Transmembrane</keyword>
<evidence type="ECO:0000256" key="2">
    <source>
        <dbReference type="ARBA" id="ARBA00022475"/>
    </source>
</evidence>
<feature type="transmembrane region" description="Helical" evidence="7">
    <location>
        <begin position="888"/>
        <end position="908"/>
    </location>
</feature>